<dbReference type="PANTHER" id="PTHR42967">
    <property type="entry name" value="METAL DEPENDENT HYDROLASE"/>
    <property type="match status" value="1"/>
</dbReference>
<evidence type="ECO:0000313" key="2">
    <source>
        <dbReference type="Proteomes" id="UP001056425"/>
    </source>
</evidence>
<name>A0A9E7M9I4_9EURY</name>
<dbReference type="SUPFAM" id="SSF56281">
    <property type="entry name" value="Metallo-hydrolase/oxidoreductase"/>
    <property type="match status" value="1"/>
</dbReference>
<dbReference type="RefSeq" id="WP_251948773.1">
    <property type="nucleotide sequence ID" value="NZ_CP080572.1"/>
</dbReference>
<accession>A0A9E7M9I4</accession>
<proteinExistence type="predicted"/>
<gene>
    <name evidence="1" type="ORF">K1720_08985</name>
</gene>
<dbReference type="KEGG" id="thei:K1720_08985"/>
<dbReference type="InterPro" id="IPR036866">
    <property type="entry name" value="RibonucZ/Hydroxyglut_hydro"/>
</dbReference>
<dbReference type="AlphaFoldDB" id="A0A9E7M9I4"/>
<reference evidence="1 2" key="1">
    <citation type="submission" date="2021-08" db="EMBL/GenBank/DDBJ databases">
        <title>Thermococcus onnuriiensis IOH2.</title>
        <authorList>
            <person name="Park Y.-J."/>
        </authorList>
    </citation>
    <scope>NUCLEOTIDE SEQUENCE [LARGE SCALE GENOMIC DNA]</scope>
    <source>
        <strain evidence="1 2">IOH2</strain>
    </source>
</reference>
<dbReference type="Proteomes" id="UP001056425">
    <property type="component" value="Chromosome"/>
</dbReference>
<dbReference type="EMBL" id="CP080572">
    <property type="protein sequence ID" value="USG99623.1"/>
    <property type="molecule type" value="Genomic_DNA"/>
</dbReference>
<dbReference type="PANTHER" id="PTHR42967:SF1">
    <property type="entry name" value="MBL FOLD METALLO-HYDROLASE"/>
    <property type="match status" value="1"/>
</dbReference>
<dbReference type="Pfam" id="PF13483">
    <property type="entry name" value="Lactamase_B_3"/>
    <property type="match status" value="1"/>
</dbReference>
<evidence type="ECO:0000313" key="1">
    <source>
        <dbReference type="EMBL" id="USG99623.1"/>
    </source>
</evidence>
<sequence>MKIKIMYISHNCFVLDLREFVIVFDYSDFVVNEEGDESIKNYLSNRDVIMLFSHAHRDHFSPSMVKFKDNARSFKCVASADILESYPSTRDICVLLKPHQTVAFDGLEIKAYPSSDAGCAYLIKYKGAIIYYGGDNADWRRSGMEEEVQRLILQVYRSSVEEIAAKVGEVDIAFADFCKVCHDFGGLSFLHEKLKPKLLVPMHFFGRIELFKEALPFFVSLKANVFVYEHPGDILEVEI</sequence>
<dbReference type="Gene3D" id="3.60.15.10">
    <property type="entry name" value="Ribonuclease Z/Hydroxyacylglutathione hydrolase-like"/>
    <property type="match status" value="1"/>
</dbReference>
<dbReference type="GeneID" id="72778479"/>
<organism evidence="1 2">
    <name type="scientific">Thermococcus argininiproducens</name>
    <dbReference type="NCBI Taxonomy" id="2866384"/>
    <lineage>
        <taxon>Archaea</taxon>
        <taxon>Methanobacteriati</taxon>
        <taxon>Methanobacteriota</taxon>
        <taxon>Thermococci</taxon>
        <taxon>Thermococcales</taxon>
        <taxon>Thermococcaceae</taxon>
        <taxon>Thermococcus</taxon>
    </lineage>
</organism>
<keyword evidence="2" id="KW-1185">Reference proteome</keyword>
<protein>
    <submittedName>
        <fullName evidence="1">MBL fold metallo-hydrolase</fullName>
    </submittedName>
</protein>